<evidence type="ECO:0000313" key="2">
    <source>
        <dbReference type="EMBL" id="KAF9588245.1"/>
    </source>
</evidence>
<dbReference type="InterPro" id="IPR036047">
    <property type="entry name" value="F-box-like_dom_sf"/>
</dbReference>
<dbReference type="SUPFAM" id="SSF52047">
    <property type="entry name" value="RNI-like"/>
    <property type="match status" value="1"/>
</dbReference>
<reference evidence="2 3" key="1">
    <citation type="submission" date="2020-10" db="EMBL/GenBank/DDBJ databases">
        <title>The Coptis chinensis genome and diversification of protoberbering-type alkaloids.</title>
        <authorList>
            <person name="Wang B."/>
            <person name="Shu S."/>
            <person name="Song C."/>
            <person name="Liu Y."/>
        </authorList>
    </citation>
    <scope>NUCLEOTIDE SEQUENCE [LARGE SCALE GENOMIC DNA]</scope>
    <source>
        <strain evidence="2">HL-2020</strain>
        <tissue evidence="2">Leaf</tissue>
    </source>
</reference>
<dbReference type="EMBL" id="JADFTS010000009">
    <property type="protein sequence ID" value="KAF9588245.1"/>
    <property type="molecule type" value="Genomic_DNA"/>
</dbReference>
<dbReference type="OrthoDB" id="1436247at2759"/>
<feature type="domain" description="F-box/LRR-repeat protein 15/At3g58940/PEG3-like LRR" evidence="1">
    <location>
        <begin position="96"/>
        <end position="210"/>
    </location>
</feature>
<gene>
    <name evidence="2" type="ORF">IFM89_008657</name>
</gene>
<dbReference type="SUPFAM" id="SSF81383">
    <property type="entry name" value="F-box domain"/>
    <property type="match status" value="1"/>
</dbReference>
<comment type="caution">
    <text evidence="2">The sequence shown here is derived from an EMBL/GenBank/DDBJ whole genome shotgun (WGS) entry which is preliminary data.</text>
</comment>
<name>A0A835GVC8_9MAGN</name>
<organism evidence="2 3">
    <name type="scientific">Coptis chinensis</name>
    <dbReference type="NCBI Taxonomy" id="261450"/>
    <lineage>
        <taxon>Eukaryota</taxon>
        <taxon>Viridiplantae</taxon>
        <taxon>Streptophyta</taxon>
        <taxon>Embryophyta</taxon>
        <taxon>Tracheophyta</taxon>
        <taxon>Spermatophyta</taxon>
        <taxon>Magnoliopsida</taxon>
        <taxon>Ranunculales</taxon>
        <taxon>Ranunculaceae</taxon>
        <taxon>Coptidoideae</taxon>
        <taxon>Coptis</taxon>
    </lineage>
</organism>
<evidence type="ECO:0000259" key="1">
    <source>
        <dbReference type="Pfam" id="PF24758"/>
    </source>
</evidence>
<dbReference type="Pfam" id="PF24758">
    <property type="entry name" value="LRR_At5g56370"/>
    <property type="match status" value="1"/>
</dbReference>
<dbReference type="InterPro" id="IPR055294">
    <property type="entry name" value="FBL60-like"/>
</dbReference>
<dbReference type="PANTHER" id="PTHR31293">
    <property type="entry name" value="RNI-LIKE SUPERFAMILY PROTEIN"/>
    <property type="match status" value="1"/>
</dbReference>
<keyword evidence="3" id="KW-1185">Reference proteome</keyword>
<dbReference type="Proteomes" id="UP000631114">
    <property type="component" value="Unassembled WGS sequence"/>
</dbReference>
<proteinExistence type="predicted"/>
<dbReference type="AlphaFoldDB" id="A0A835GVC8"/>
<accession>A0A835GVC8</accession>
<dbReference type="InterPro" id="IPR055411">
    <property type="entry name" value="LRR_FXL15/At3g58940/PEG3-like"/>
</dbReference>
<sequence>MDRIGYLPDPVRSHIVSFLPMKDAFRSTILSIGWRGICSSLSKLEFTHQYHRDLFSRKTFKDLIERTLYLHDGSDVQRFRLEPIVDGETICAHHVNAWISFALLHNIQDLELRFWLSVKPEKLPCRLFTSSTLKVLSLSEMRSLKWPRIIKFPMLKTFRLKNVRLPDEITANKLFSSCTFPALEDLSIRNWGFEIDTLSICVPGLKCLELLLPKKGLNLKVSIQNLRKINYLGSVAPNFESLNLLSLANANFQLSSPDTFFSNDTDGESNSASNILLGLHNAETLYFGCRFIELCLILILTYSDLFD</sequence>
<protein>
    <recommendedName>
        <fullName evidence="1">F-box/LRR-repeat protein 15/At3g58940/PEG3-like LRR domain-containing protein</fullName>
    </recommendedName>
</protein>
<dbReference type="PANTHER" id="PTHR31293:SF12">
    <property type="entry name" value="RNI-LIKE SUPERFAMILY PROTEIN"/>
    <property type="match status" value="1"/>
</dbReference>
<evidence type="ECO:0000313" key="3">
    <source>
        <dbReference type="Proteomes" id="UP000631114"/>
    </source>
</evidence>